<gene>
    <name evidence="2" type="ORF">DC20_19815</name>
</gene>
<name>A0A0P0D195_9BACT</name>
<dbReference type="PATRIC" id="fig|512763.3.peg.4352"/>
<dbReference type="InterPro" id="IPR034660">
    <property type="entry name" value="DinB/YfiT-like"/>
</dbReference>
<protein>
    <submittedName>
        <fullName evidence="2">DinB superfamily protein</fullName>
    </submittedName>
</protein>
<dbReference type="Gene3D" id="1.20.120.450">
    <property type="entry name" value="dinb family like domain"/>
    <property type="match status" value="1"/>
</dbReference>
<dbReference type="InterPro" id="IPR011466">
    <property type="entry name" value="DUF1572"/>
</dbReference>
<dbReference type="EMBL" id="CP012643">
    <property type="protein sequence ID" value="ALJ00821.1"/>
    <property type="molecule type" value="Genomic_DNA"/>
</dbReference>
<dbReference type="OrthoDB" id="893570at2"/>
<reference evidence="2 3" key="1">
    <citation type="submission" date="2015-08" db="EMBL/GenBank/DDBJ databases">
        <title>Complete genome sequence of Rufibacter tibetensis strain 1351t, a radiation-resistant bacterium from tibet plateau.</title>
        <authorList>
            <person name="Dai J."/>
        </authorList>
    </citation>
    <scope>NUCLEOTIDE SEQUENCE [LARGE SCALE GENOMIC DNA]</scope>
    <source>
        <strain evidence="2 3">1351</strain>
    </source>
</reference>
<evidence type="ECO:0000256" key="1">
    <source>
        <dbReference type="SAM" id="Coils"/>
    </source>
</evidence>
<dbReference type="Proteomes" id="UP000061382">
    <property type="component" value="Chromosome"/>
</dbReference>
<keyword evidence="1" id="KW-0175">Coiled coil</keyword>
<dbReference type="STRING" id="512763.DC20_19815"/>
<dbReference type="SUPFAM" id="SSF109854">
    <property type="entry name" value="DinB/YfiT-like putative metalloenzymes"/>
    <property type="match status" value="1"/>
</dbReference>
<dbReference type="Pfam" id="PF07609">
    <property type="entry name" value="DUF1572"/>
    <property type="match status" value="1"/>
</dbReference>
<dbReference type="RefSeq" id="WP_062545434.1">
    <property type="nucleotide sequence ID" value="NZ_CP012643.1"/>
</dbReference>
<dbReference type="KEGG" id="rti:DC20_19815"/>
<proteinExistence type="predicted"/>
<organism evidence="2 3">
    <name type="scientific">Rufibacter tibetensis</name>
    <dbReference type="NCBI Taxonomy" id="512763"/>
    <lineage>
        <taxon>Bacteria</taxon>
        <taxon>Pseudomonadati</taxon>
        <taxon>Bacteroidota</taxon>
        <taxon>Cytophagia</taxon>
        <taxon>Cytophagales</taxon>
        <taxon>Hymenobacteraceae</taxon>
        <taxon>Rufibacter</taxon>
    </lineage>
</organism>
<sequence>MKAELIKLYTRDLDRLKNEIEAFQRESNLWVTKGEVKNSAGNLFLHLVGNLKTYIGKNLGNYAYVRDREAEFTLKDVPAQTLIEQINETKEIVLHTLHHLREEELEETHKEEVLGYAMTNRYFLIHLLAHLSYHLGQINYLRRVLEE</sequence>
<evidence type="ECO:0000313" key="3">
    <source>
        <dbReference type="Proteomes" id="UP000061382"/>
    </source>
</evidence>
<feature type="coiled-coil region" evidence="1">
    <location>
        <begin position="6"/>
        <end position="33"/>
    </location>
</feature>
<dbReference type="AlphaFoldDB" id="A0A0P0D195"/>
<evidence type="ECO:0000313" key="2">
    <source>
        <dbReference type="EMBL" id="ALJ00821.1"/>
    </source>
</evidence>
<accession>A0A0P0D195</accession>
<keyword evidence="3" id="KW-1185">Reference proteome</keyword>